<reference evidence="2" key="1">
    <citation type="journal article" date="2019" name="bioRxiv">
        <title>The Genome of the Zebra Mussel, Dreissena polymorpha: A Resource for Invasive Species Research.</title>
        <authorList>
            <person name="McCartney M.A."/>
            <person name="Auch B."/>
            <person name="Kono T."/>
            <person name="Mallez S."/>
            <person name="Zhang Y."/>
            <person name="Obille A."/>
            <person name="Becker A."/>
            <person name="Abrahante J.E."/>
            <person name="Garbe J."/>
            <person name="Badalamenti J.P."/>
            <person name="Herman A."/>
            <person name="Mangelson H."/>
            <person name="Liachko I."/>
            <person name="Sullivan S."/>
            <person name="Sone E.D."/>
            <person name="Koren S."/>
            <person name="Silverstein K.A.T."/>
            <person name="Beckman K.B."/>
            <person name="Gohl D.M."/>
        </authorList>
    </citation>
    <scope>NUCLEOTIDE SEQUENCE</scope>
    <source>
        <strain evidence="2">Duluth1</strain>
        <tissue evidence="2">Whole animal</tissue>
    </source>
</reference>
<gene>
    <name evidence="2" type="ORF">DPMN_035416</name>
</gene>
<evidence type="ECO:0000256" key="1">
    <source>
        <dbReference type="SAM" id="MobiDB-lite"/>
    </source>
</evidence>
<evidence type="ECO:0000313" key="2">
    <source>
        <dbReference type="EMBL" id="KAH3872201.1"/>
    </source>
</evidence>
<accession>A0A9D4MBU1</accession>
<proteinExistence type="predicted"/>
<evidence type="ECO:0000313" key="3">
    <source>
        <dbReference type="Proteomes" id="UP000828390"/>
    </source>
</evidence>
<feature type="region of interest" description="Disordered" evidence="1">
    <location>
        <begin position="30"/>
        <end position="56"/>
    </location>
</feature>
<dbReference type="Proteomes" id="UP000828390">
    <property type="component" value="Unassembled WGS sequence"/>
</dbReference>
<sequence length="56" mass="6223">MGRVAQSPSPGYLRRSFDFLAFFPAQSVTNTDSPDINTHSKRHPCGVIRPTRQGYG</sequence>
<protein>
    <submittedName>
        <fullName evidence="2">Uncharacterized protein</fullName>
    </submittedName>
</protein>
<dbReference type="AlphaFoldDB" id="A0A9D4MBU1"/>
<comment type="caution">
    <text evidence="2">The sequence shown here is derived from an EMBL/GenBank/DDBJ whole genome shotgun (WGS) entry which is preliminary data.</text>
</comment>
<keyword evidence="3" id="KW-1185">Reference proteome</keyword>
<reference evidence="2" key="2">
    <citation type="submission" date="2020-11" db="EMBL/GenBank/DDBJ databases">
        <authorList>
            <person name="McCartney M.A."/>
            <person name="Auch B."/>
            <person name="Kono T."/>
            <person name="Mallez S."/>
            <person name="Becker A."/>
            <person name="Gohl D.M."/>
            <person name="Silverstein K.A.T."/>
            <person name="Koren S."/>
            <person name="Bechman K.B."/>
            <person name="Herman A."/>
            <person name="Abrahante J.E."/>
            <person name="Garbe J."/>
        </authorList>
    </citation>
    <scope>NUCLEOTIDE SEQUENCE</scope>
    <source>
        <strain evidence="2">Duluth1</strain>
        <tissue evidence="2">Whole animal</tissue>
    </source>
</reference>
<dbReference type="EMBL" id="JAIWYP010000002">
    <property type="protein sequence ID" value="KAH3872201.1"/>
    <property type="molecule type" value="Genomic_DNA"/>
</dbReference>
<name>A0A9D4MBU1_DREPO</name>
<organism evidence="2 3">
    <name type="scientific">Dreissena polymorpha</name>
    <name type="common">Zebra mussel</name>
    <name type="synonym">Mytilus polymorpha</name>
    <dbReference type="NCBI Taxonomy" id="45954"/>
    <lineage>
        <taxon>Eukaryota</taxon>
        <taxon>Metazoa</taxon>
        <taxon>Spiralia</taxon>
        <taxon>Lophotrochozoa</taxon>
        <taxon>Mollusca</taxon>
        <taxon>Bivalvia</taxon>
        <taxon>Autobranchia</taxon>
        <taxon>Heteroconchia</taxon>
        <taxon>Euheterodonta</taxon>
        <taxon>Imparidentia</taxon>
        <taxon>Neoheterodontei</taxon>
        <taxon>Myida</taxon>
        <taxon>Dreissenoidea</taxon>
        <taxon>Dreissenidae</taxon>
        <taxon>Dreissena</taxon>
    </lineage>
</organism>